<gene>
    <name evidence="1" type="ORF">KY290_022069</name>
</gene>
<evidence type="ECO:0000313" key="1">
    <source>
        <dbReference type="EMBL" id="KAH0758576.1"/>
    </source>
</evidence>
<dbReference type="Proteomes" id="UP000826656">
    <property type="component" value="Unassembled WGS sequence"/>
</dbReference>
<keyword evidence="2" id="KW-1185">Reference proteome</keyword>
<name>A0ABQ7V3C4_SOLTU</name>
<dbReference type="EMBL" id="JAIVGD010000015">
    <property type="protein sequence ID" value="KAH0758576.1"/>
    <property type="molecule type" value="Genomic_DNA"/>
</dbReference>
<reference evidence="1 2" key="1">
    <citation type="journal article" date="2021" name="bioRxiv">
        <title>Chromosome-scale and haplotype-resolved genome assembly of a tetraploid potato cultivar.</title>
        <authorList>
            <person name="Sun H."/>
            <person name="Jiao W.-B."/>
            <person name="Krause K."/>
            <person name="Campoy J.A."/>
            <person name="Goel M."/>
            <person name="Folz-Donahue K."/>
            <person name="Kukat C."/>
            <person name="Huettel B."/>
            <person name="Schneeberger K."/>
        </authorList>
    </citation>
    <scope>NUCLEOTIDE SEQUENCE [LARGE SCALE GENOMIC DNA]</scope>
    <source>
        <strain evidence="1">SolTubOtavaFocal</strain>
        <tissue evidence="1">Leaves</tissue>
    </source>
</reference>
<evidence type="ECO:0000313" key="2">
    <source>
        <dbReference type="Proteomes" id="UP000826656"/>
    </source>
</evidence>
<proteinExistence type="predicted"/>
<protein>
    <submittedName>
        <fullName evidence="1">Uncharacterized protein</fullName>
    </submittedName>
</protein>
<sequence>MGLGSDQVRVGDQVPIQGWGWVTSLVKLGFGFKLVWVLSGEGRTQRLPSTDSGGGVDLSKR</sequence>
<accession>A0ABQ7V3C4</accession>
<organism evidence="1 2">
    <name type="scientific">Solanum tuberosum</name>
    <name type="common">Potato</name>
    <dbReference type="NCBI Taxonomy" id="4113"/>
    <lineage>
        <taxon>Eukaryota</taxon>
        <taxon>Viridiplantae</taxon>
        <taxon>Streptophyta</taxon>
        <taxon>Embryophyta</taxon>
        <taxon>Tracheophyta</taxon>
        <taxon>Spermatophyta</taxon>
        <taxon>Magnoliopsida</taxon>
        <taxon>eudicotyledons</taxon>
        <taxon>Gunneridae</taxon>
        <taxon>Pentapetalae</taxon>
        <taxon>asterids</taxon>
        <taxon>lamiids</taxon>
        <taxon>Solanales</taxon>
        <taxon>Solanaceae</taxon>
        <taxon>Solanoideae</taxon>
        <taxon>Solaneae</taxon>
        <taxon>Solanum</taxon>
    </lineage>
</organism>
<comment type="caution">
    <text evidence="1">The sequence shown here is derived from an EMBL/GenBank/DDBJ whole genome shotgun (WGS) entry which is preliminary data.</text>
</comment>